<reference evidence="1" key="1">
    <citation type="submission" date="2004-10" db="EMBL/GenBank/DDBJ databases">
        <authorList>
            <person name="Kim J.-G."/>
            <person name="Choi S."/>
            <person name="Hwang I."/>
        </authorList>
    </citation>
    <scope>NUCLEOTIDE SEQUENCE</scope>
    <source>
        <strain evidence="1">8ra</strain>
        <plasmid evidence="1">pXAG81</plasmid>
    </source>
</reference>
<keyword evidence="1" id="KW-0614">Plasmid</keyword>
<protein>
    <submittedName>
        <fullName evidence="1">Probable MobE</fullName>
    </submittedName>
</protein>
<organism evidence="1">
    <name type="scientific">Xanthomonas campestris pv. glycines</name>
    <dbReference type="NCBI Taxonomy" id="473421"/>
    <lineage>
        <taxon>Bacteria</taxon>
        <taxon>Pseudomonadati</taxon>
        <taxon>Pseudomonadota</taxon>
        <taxon>Gammaproteobacteria</taxon>
        <taxon>Lysobacterales</taxon>
        <taxon>Lysobacteraceae</taxon>
        <taxon>Xanthomonas</taxon>
    </lineage>
</organism>
<dbReference type="EMBL" id="AY780632">
    <property type="protein sequence ID" value="AAX12229.1"/>
    <property type="molecule type" value="Genomic_DNA"/>
</dbReference>
<evidence type="ECO:0000313" key="1">
    <source>
        <dbReference type="EMBL" id="AAX12229.1"/>
    </source>
</evidence>
<geneLocation type="plasmid" evidence="1">
    <name>pXAG81</name>
</geneLocation>
<dbReference type="RefSeq" id="WP_012477461.1">
    <property type="nucleotide sequence ID" value="NC_010876.1"/>
</dbReference>
<proteinExistence type="predicted"/>
<accession>Q32X92</accession>
<reference evidence="1" key="2">
    <citation type="journal article" date="2006" name="Plasmid">
        <title>Comparative analysis of three indigenous plasmids from Xanthomonas axonopodis pv. glycines.</title>
        <authorList>
            <person name="Kim J.G."/>
            <person name="Choi S."/>
            <person name="Oh J."/>
            <person name="Moon J.S."/>
            <person name="Hwang I."/>
        </authorList>
    </citation>
    <scope>NUCLEOTIDE SEQUENCE</scope>
    <source>
        <strain evidence="1">8ra</strain>
        <plasmid evidence="1">pXAG81</plasmid>
    </source>
</reference>
<sequence>MSADPAGTAQDARLNLGDAFRTATGQNLSEAGEAGLRRFADVAGVSSNDAIWLILFGFEQYRNLYADIPRQVAEAAALTMREQAAALEAHGERGQEAMKTALAEKASEMHKALISQLITELKSGTARKVIEEQAREAMQGPVLDAAGKLERLSNTASIAMDRYERAHRGINQWLTIGLSGVVGGLMGGLMTALLLR</sequence>
<name>Q32X92_XANCG</name>
<accession>A0A1T1RRN5</accession>
<gene>
    <name evidence="1" type="primary">mobE</name>
</gene>
<dbReference type="AlphaFoldDB" id="Q32X92"/>